<gene>
    <name evidence="1" type="ORF">BpHYR1_019636</name>
</gene>
<sequence length="99" mass="11541">MVGDKWHSLNGGDKYGSVFYLKTGGPCFSNNLKKYRNILVCTYNRLVYKSHYDLHKNFYQYLLHLDQLKDINRSHSSRLTARNLEANTLLVSSMDLLSH</sequence>
<proteinExistence type="predicted"/>
<dbReference type="EMBL" id="REGN01008957">
    <property type="protein sequence ID" value="RNA02255.1"/>
    <property type="molecule type" value="Genomic_DNA"/>
</dbReference>
<protein>
    <submittedName>
        <fullName evidence="1">Uncharacterized protein</fullName>
    </submittedName>
</protein>
<accession>A0A3M7PU16</accession>
<evidence type="ECO:0000313" key="2">
    <source>
        <dbReference type="Proteomes" id="UP000276133"/>
    </source>
</evidence>
<reference evidence="1 2" key="1">
    <citation type="journal article" date="2018" name="Sci. Rep.">
        <title>Genomic signatures of local adaptation to the degree of environmental predictability in rotifers.</title>
        <authorList>
            <person name="Franch-Gras L."/>
            <person name="Hahn C."/>
            <person name="Garcia-Roger E.M."/>
            <person name="Carmona M.J."/>
            <person name="Serra M."/>
            <person name="Gomez A."/>
        </authorList>
    </citation>
    <scope>NUCLEOTIDE SEQUENCE [LARGE SCALE GENOMIC DNA]</scope>
    <source>
        <strain evidence="1">HYR1</strain>
    </source>
</reference>
<dbReference type="AlphaFoldDB" id="A0A3M7PU16"/>
<evidence type="ECO:0000313" key="1">
    <source>
        <dbReference type="EMBL" id="RNA02255.1"/>
    </source>
</evidence>
<organism evidence="1 2">
    <name type="scientific">Brachionus plicatilis</name>
    <name type="common">Marine rotifer</name>
    <name type="synonym">Brachionus muelleri</name>
    <dbReference type="NCBI Taxonomy" id="10195"/>
    <lineage>
        <taxon>Eukaryota</taxon>
        <taxon>Metazoa</taxon>
        <taxon>Spiralia</taxon>
        <taxon>Gnathifera</taxon>
        <taxon>Rotifera</taxon>
        <taxon>Eurotatoria</taxon>
        <taxon>Monogononta</taxon>
        <taxon>Pseudotrocha</taxon>
        <taxon>Ploima</taxon>
        <taxon>Brachionidae</taxon>
        <taxon>Brachionus</taxon>
    </lineage>
</organism>
<comment type="caution">
    <text evidence="1">The sequence shown here is derived from an EMBL/GenBank/DDBJ whole genome shotgun (WGS) entry which is preliminary data.</text>
</comment>
<keyword evidence="2" id="KW-1185">Reference proteome</keyword>
<name>A0A3M7PU16_BRAPC</name>
<dbReference type="Proteomes" id="UP000276133">
    <property type="component" value="Unassembled WGS sequence"/>
</dbReference>